<dbReference type="GO" id="GO:0022857">
    <property type="term" value="F:transmembrane transporter activity"/>
    <property type="evidence" value="ECO:0007669"/>
    <property type="project" value="InterPro"/>
</dbReference>
<gene>
    <name evidence="2" type="ORF">UW22_C0079G0001</name>
</gene>
<feature type="transmembrane region" description="Helical" evidence="1">
    <location>
        <begin position="341"/>
        <end position="361"/>
    </location>
</feature>
<dbReference type="Pfam" id="PF07690">
    <property type="entry name" value="MFS_1"/>
    <property type="match status" value="1"/>
</dbReference>
<keyword evidence="1" id="KW-0472">Membrane</keyword>
<feature type="transmembrane region" description="Helical" evidence="1">
    <location>
        <begin position="243"/>
        <end position="266"/>
    </location>
</feature>
<dbReference type="Proteomes" id="UP000034617">
    <property type="component" value="Unassembled WGS sequence"/>
</dbReference>
<dbReference type="Gene3D" id="1.20.1250.20">
    <property type="entry name" value="MFS general substrate transporter like domains"/>
    <property type="match status" value="1"/>
</dbReference>
<keyword evidence="1" id="KW-1133">Transmembrane helix</keyword>
<organism evidence="2 3">
    <name type="scientific">Candidatus Gottesmanbacteria bacterium GW2011_GWB1_44_11c</name>
    <dbReference type="NCBI Taxonomy" id="1618447"/>
    <lineage>
        <taxon>Bacteria</taxon>
        <taxon>Candidatus Gottesmaniibacteriota</taxon>
    </lineage>
</organism>
<feature type="transmembrane region" description="Helical" evidence="1">
    <location>
        <begin position="12"/>
        <end position="36"/>
    </location>
</feature>
<feature type="transmembrane region" description="Helical" evidence="1">
    <location>
        <begin position="273"/>
        <end position="291"/>
    </location>
</feature>
<feature type="transmembrane region" description="Helical" evidence="1">
    <location>
        <begin position="367"/>
        <end position="386"/>
    </location>
</feature>
<feature type="transmembrane region" description="Helical" evidence="1">
    <location>
        <begin position="129"/>
        <end position="154"/>
    </location>
</feature>
<evidence type="ECO:0008006" key="4">
    <source>
        <dbReference type="Google" id="ProtNLM"/>
    </source>
</evidence>
<keyword evidence="1" id="KW-0812">Transmembrane</keyword>
<dbReference type="InterPro" id="IPR011701">
    <property type="entry name" value="MFS"/>
</dbReference>
<feature type="transmembrane region" description="Helical" evidence="1">
    <location>
        <begin position="213"/>
        <end position="237"/>
    </location>
</feature>
<feature type="transmembrane region" description="Helical" evidence="1">
    <location>
        <begin position="42"/>
        <end position="63"/>
    </location>
</feature>
<proteinExistence type="predicted"/>
<protein>
    <recommendedName>
        <fullName evidence="4">MFS transporter</fullName>
    </recommendedName>
</protein>
<feature type="transmembrane region" description="Helical" evidence="1">
    <location>
        <begin position="94"/>
        <end position="117"/>
    </location>
</feature>
<dbReference type="SUPFAM" id="SSF103473">
    <property type="entry name" value="MFS general substrate transporter"/>
    <property type="match status" value="1"/>
</dbReference>
<dbReference type="AlphaFoldDB" id="A0A0G1GIH7"/>
<evidence type="ECO:0000313" key="2">
    <source>
        <dbReference type="EMBL" id="KKT34350.1"/>
    </source>
</evidence>
<sequence>MSFSSEEKKLILIQSFYFFAVALADIFVTVFFFSHGTFQTPVLYQIIRIWVFLGIFILSGLIFNKVRSGTIIKIGLFIFAVFYFFLFLLKERSITYIIPLSVLNGVAMGCFWSGYNLNQYIYSNQKKRISFFGSSLIAIQLFQSIAPFLGGAIITTTSSRYSLRVGYGVLFLAVSVIIALIIFLVGKLPDHERLTFSISHIFSHRRTLVWKKILLQQFFLGMFDMPGNTIVGILIYLVIKKEFLLGITQTASVLISILGTLLAIRLLHKSSRFYWIGIVGISLGYFVFGLFQSPKGVLLYIILIGLTSPFMNTWVPTVYYRAMDSVSGHWKEKYHLLFERDVSLAFGRLFSYTLIFLFIHPSNQITLARYAVFLLPIPPLLLGFALREEKTKKL</sequence>
<feature type="transmembrane region" description="Helical" evidence="1">
    <location>
        <begin position="70"/>
        <end position="88"/>
    </location>
</feature>
<evidence type="ECO:0000256" key="1">
    <source>
        <dbReference type="SAM" id="Phobius"/>
    </source>
</evidence>
<dbReference type="EMBL" id="LCHM01000079">
    <property type="protein sequence ID" value="KKT34350.1"/>
    <property type="molecule type" value="Genomic_DNA"/>
</dbReference>
<reference evidence="2 3" key="1">
    <citation type="journal article" date="2015" name="Nature">
        <title>rRNA introns, odd ribosomes, and small enigmatic genomes across a large radiation of phyla.</title>
        <authorList>
            <person name="Brown C.T."/>
            <person name="Hug L.A."/>
            <person name="Thomas B.C."/>
            <person name="Sharon I."/>
            <person name="Castelle C.J."/>
            <person name="Singh A."/>
            <person name="Wilkins M.J."/>
            <person name="Williams K.H."/>
            <person name="Banfield J.F."/>
        </authorList>
    </citation>
    <scope>NUCLEOTIDE SEQUENCE [LARGE SCALE GENOMIC DNA]</scope>
</reference>
<feature type="transmembrane region" description="Helical" evidence="1">
    <location>
        <begin position="297"/>
        <end position="320"/>
    </location>
</feature>
<dbReference type="InterPro" id="IPR036259">
    <property type="entry name" value="MFS_trans_sf"/>
</dbReference>
<comment type="caution">
    <text evidence="2">The sequence shown here is derived from an EMBL/GenBank/DDBJ whole genome shotgun (WGS) entry which is preliminary data.</text>
</comment>
<evidence type="ECO:0000313" key="3">
    <source>
        <dbReference type="Proteomes" id="UP000034617"/>
    </source>
</evidence>
<accession>A0A0G1GIH7</accession>
<feature type="transmembrane region" description="Helical" evidence="1">
    <location>
        <begin position="166"/>
        <end position="186"/>
    </location>
</feature>
<name>A0A0G1GIH7_9BACT</name>